<dbReference type="SUPFAM" id="SSF81296">
    <property type="entry name" value="E set domains"/>
    <property type="match status" value="1"/>
</dbReference>
<dbReference type="InterPro" id="IPR015202">
    <property type="entry name" value="GO-like_E_set"/>
</dbReference>
<proteinExistence type="predicted"/>
<evidence type="ECO:0000259" key="5">
    <source>
        <dbReference type="Pfam" id="PF21110"/>
    </source>
</evidence>
<organism evidence="6 7">
    <name type="scientific">Streptomyces violaceus</name>
    <name type="common">Streptomyces venezuelae</name>
    <dbReference type="NCBI Taxonomy" id="1936"/>
    <lineage>
        <taxon>Bacteria</taxon>
        <taxon>Bacillati</taxon>
        <taxon>Actinomycetota</taxon>
        <taxon>Actinomycetes</taxon>
        <taxon>Kitasatosporales</taxon>
        <taxon>Streptomycetaceae</taxon>
        <taxon>Streptomyces</taxon>
    </lineage>
</organism>
<gene>
    <name evidence="6" type="ORF">OHB29_33125</name>
</gene>
<dbReference type="InterPro" id="IPR009880">
    <property type="entry name" value="Glyoxal_oxidase_N"/>
</dbReference>
<dbReference type="InterPro" id="IPR049305">
    <property type="entry name" value="GlxA-like_b-barrel"/>
</dbReference>
<feature type="domain" description="GlxA-like beta barrel" evidence="5">
    <location>
        <begin position="150"/>
        <end position="252"/>
    </location>
</feature>
<dbReference type="RefSeq" id="WP_328344336.1">
    <property type="nucleotide sequence ID" value="NZ_CP107906.1"/>
</dbReference>
<dbReference type="Gene3D" id="2.60.40.10">
    <property type="entry name" value="Immunoglobulins"/>
    <property type="match status" value="1"/>
</dbReference>
<evidence type="ECO:0000256" key="2">
    <source>
        <dbReference type="SAM" id="SignalP"/>
    </source>
</evidence>
<dbReference type="Proteomes" id="UP001341259">
    <property type="component" value="Chromosome"/>
</dbReference>
<sequence length="645" mass="69657">MAKRFERLTTRKTLLGTAAVAVLVTVNAPAVTGFAKHVHHHWEINRPEYKARYGHWSLASLPDKYQLNSIHAILLHTGKVLLIAGSGNNVKQFDGGVFKSTLWDPATDTFKKIDTPADLFCGGHAQLPDGKVLVAGGTARYEALEGDVKRAGGAMLVKNEDPDRARSFPKGTLFRSPSGIEYRSQFAVRVPAAKKTPTGRGGSVKVTASEARVFVEAVEEGPLGITNTTEQYVIDGLKGEDADNLYGIANKLGLDKKDFQGIKDAYEFDPVAEKYTKVASMSEARWYPTLTTLSDGRVLAVSGLDDIGQVVPGKNEIYDPRTKTWSKAPTRYFPTYPSLFLTGKGKIFYSGSNAGYGPADKGRTPGLWDLGTNTFTPVGGLKNPKVLETSSSVLLPPAQEKKVMVLGGGGVGESRAATSRTAIVDLDAERPSFTTGPSLPENTRYLNSVILPDDTVFTTGGSQGYRGKGASDILKSRIYDPARNTFTRAATPGVGRNYHSEALLLPDGRVAVFGSDPLFSDKADSRPGRFEQRVEVFSPPYLHQGHRPKSAPAGETEVEHGDEIVLRTADPAHVSRVRLLRPGSATHVTDFDQRSVALEFTRRGDGTLAARVPDDAALVPPGWYMAVVIDEQGVPSPAVWVHVSL</sequence>
<dbReference type="PANTHER" id="PTHR32208">
    <property type="entry name" value="SECRETED PROTEIN-RELATED"/>
    <property type="match status" value="1"/>
</dbReference>
<dbReference type="EMBL" id="CP107906">
    <property type="protein sequence ID" value="WUG97458.1"/>
    <property type="molecule type" value="Genomic_DNA"/>
</dbReference>
<dbReference type="InterPro" id="IPR014756">
    <property type="entry name" value="Ig_E-set"/>
</dbReference>
<evidence type="ECO:0000259" key="4">
    <source>
        <dbReference type="Pfam" id="PF09118"/>
    </source>
</evidence>
<feature type="signal peptide" evidence="2">
    <location>
        <begin position="1"/>
        <end position="30"/>
    </location>
</feature>
<evidence type="ECO:0000313" key="6">
    <source>
        <dbReference type="EMBL" id="WUG97458.1"/>
    </source>
</evidence>
<dbReference type="Pfam" id="PF21110">
    <property type="entry name" value="GlxA"/>
    <property type="match status" value="1"/>
</dbReference>
<feature type="domain" description="Glyoxal oxidase N-terminal" evidence="3">
    <location>
        <begin position="389"/>
        <end position="541"/>
    </location>
</feature>
<evidence type="ECO:0000256" key="1">
    <source>
        <dbReference type="ARBA" id="ARBA00022729"/>
    </source>
</evidence>
<dbReference type="InterPro" id="IPR011043">
    <property type="entry name" value="Gal_Oxase/kelch_b-propeller"/>
</dbReference>
<evidence type="ECO:0000259" key="3">
    <source>
        <dbReference type="Pfam" id="PF07250"/>
    </source>
</evidence>
<dbReference type="PANTHER" id="PTHR32208:SF21">
    <property type="entry name" value="LOW QUALITY PROTEIN: ALDEHYDE OXIDASE GLOX-LIKE"/>
    <property type="match status" value="1"/>
</dbReference>
<name>A0ABZ1P098_STRVL</name>
<dbReference type="CDD" id="cd02851">
    <property type="entry name" value="E_set_GO_C"/>
    <property type="match status" value="1"/>
</dbReference>
<dbReference type="InterPro" id="IPR037293">
    <property type="entry name" value="Gal_Oxidase_central_sf"/>
</dbReference>
<keyword evidence="7" id="KW-1185">Reference proteome</keyword>
<feature type="chain" id="PRO_5045388370" evidence="2">
    <location>
        <begin position="31"/>
        <end position="645"/>
    </location>
</feature>
<protein>
    <submittedName>
        <fullName evidence="6">Kelch motif-containing protein</fullName>
    </submittedName>
</protein>
<dbReference type="Pfam" id="PF09118">
    <property type="entry name" value="GO-like_E_set"/>
    <property type="match status" value="1"/>
</dbReference>
<dbReference type="Gene3D" id="2.130.10.80">
    <property type="entry name" value="Galactose oxidase/kelch, beta-propeller"/>
    <property type="match status" value="2"/>
</dbReference>
<reference evidence="6 7" key="1">
    <citation type="submission" date="2022-10" db="EMBL/GenBank/DDBJ databases">
        <title>The complete genomes of actinobacterial strains from the NBC collection.</title>
        <authorList>
            <person name="Joergensen T.S."/>
            <person name="Alvarez Arevalo M."/>
            <person name="Sterndorff E.B."/>
            <person name="Faurdal D."/>
            <person name="Vuksanovic O."/>
            <person name="Mourched A.-S."/>
            <person name="Charusanti P."/>
            <person name="Shaw S."/>
            <person name="Blin K."/>
            <person name="Weber T."/>
        </authorList>
    </citation>
    <scope>NUCLEOTIDE SEQUENCE [LARGE SCALE GENOMIC DNA]</scope>
    <source>
        <strain evidence="6 7">NBC_00456</strain>
    </source>
</reference>
<accession>A0ABZ1P098</accession>
<keyword evidence="1 2" id="KW-0732">Signal</keyword>
<evidence type="ECO:0000313" key="7">
    <source>
        <dbReference type="Proteomes" id="UP001341259"/>
    </source>
</evidence>
<dbReference type="InterPro" id="IPR013783">
    <property type="entry name" value="Ig-like_fold"/>
</dbReference>
<dbReference type="SUPFAM" id="SSF50965">
    <property type="entry name" value="Galactose oxidase, central domain"/>
    <property type="match status" value="1"/>
</dbReference>
<dbReference type="Pfam" id="PF07250">
    <property type="entry name" value="Glyoxal_oxid_N"/>
    <property type="match status" value="1"/>
</dbReference>
<feature type="domain" description="Galactose oxidase-like Early set" evidence="4">
    <location>
        <begin position="547"/>
        <end position="643"/>
    </location>
</feature>